<evidence type="ECO:0000313" key="5">
    <source>
        <dbReference type="EMBL" id="KAB4120499.1"/>
    </source>
</evidence>
<dbReference type="Pfam" id="PF19044">
    <property type="entry name" value="P-loop_TraG"/>
    <property type="match status" value="1"/>
</dbReference>
<dbReference type="InterPro" id="IPR053155">
    <property type="entry name" value="F-pilin_assembly_TraC"/>
</dbReference>
<dbReference type="Gene3D" id="1.10.8.730">
    <property type="match status" value="1"/>
</dbReference>
<dbReference type="PANTHER" id="PTHR38467:SF1">
    <property type="entry name" value="CONJUGATIVE TRANSFER: ASSEMBLY"/>
    <property type="match status" value="1"/>
</dbReference>
<dbReference type="InterPro" id="IPR027417">
    <property type="entry name" value="P-loop_NTPase"/>
</dbReference>
<evidence type="ECO:0000313" key="4">
    <source>
        <dbReference type="EMBL" id="KAB4112119.1"/>
    </source>
</evidence>
<dbReference type="Proteomes" id="UP000434462">
    <property type="component" value="Unassembled WGS sequence"/>
</dbReference>
<evidence type="ECO:0000313" key="3">
    <source>
        <dbReference type="EMBL" id="KAB4102819.1"/>
    </source>
</evidence>
<evidence type="ECO:0000313" key="8">
    <source>
        <dbReference type="Proteomes" id="UP000441711"/>
    </source>
</evidence>
<dbReference type="Proteomes" id="UP000441711">
    <property type="component" value="Unassembled WGS sequence"/>
</dbReference>
<reference evidence="6 7" key="1">
    <citation type="journal article" date="2019" name="Nat. Med.">
        <title>A library of human gut bacterial isolates paired with longitudinal multiomics data enables mechanistic microbiome research.</title>
        <authorList>
            <person name="Poyet M."/>
            <person name="Groussin M."/>
            <person name="Gibbons S.M."/>
            <person name="Avila-Pacheco J."/>
            <person name="Jiang X."/>
            <person name="Kearney S.M."/>
            <person name="Perrotta A.R."/>
            <person name="Berdy B."/>
            <person name="Zhao S."/>
            <person name="Lieberman T.D."/>
            <person name="Swanson P.K."/>
            <person name="Smith M."/>
            <person name="Roesemann S."/>
            <person name="Alexander J.E."/>
            <person name="Rich S.A."/>
            <person name="Livny J."/>
            <person name="Vlamakis H."/>
            <person name="Clish C."/>
            <person name="Bullock K."/>
            <person name="Deik A."/>
            <person name="Scott J."/>
            <person name="Pierce K.A."/>
            <person name="Xavier R.J."/>
            <person name="Alm E.J."/>
        </authorList>
    </citation>
    <scope>NUCLEOTIDE SEQUENCE [LARGE SCALE GENOMIC DNA]</scope>
    <source>
        <strain evidence="3 8">BIOML-A36</strain>
        <strain evidence="5 7">BIOML-A37</strain>
        <strain evidence="4 6">BIOML-A38</strain>
    </source>
</reference>
<comment type="caution">
    <text evidence="5">The sequence shown here is derived from an EMBL/GenBank/DDBJ whole genome shotgun (WGS) entry which is preliminary data.</text>
</comment>
<dbReference type="Pfam" id="PF12991">
    <property type="entry name" value="DUF3875"/>
    <property type="match status" value="1"/>
</dbReference>
<dbReference type="AlphaFoldDB" id="A0A6I0K2K0"/>
<dbReference type="EMBL" id="WCUP01000022">
    <property type="protein sequence ID" value="KAB4102819.1"/>
    <property type="molecule type" value="Genomic_DNA"/>
</dbReference>
<protein>
    <submittedName>
        <fullName evidence="5">TraG family conjugative transposon ATPase</fullName>
    </submittedName>
</protein>
<evidence type="ECO:0000313" key="6">
    <source>
        <dbReference type="Proteomes" id="UP000434462"/>
    </source>
</evidence>
<feature type="domain" description="TraG N-terminal Bacteroidetes" evidence="1">
    <location>
        <begin position="3"/>
        <end position="55"/>
    </location>
</feature>
<gene>
    <name evidence="5" type="primary">traG</name>
    <name evidence="3" type="ORF">GAQ70_20785</name>
    <name evidence="4" type="ORF">GAQ72_18395</name>
    <name evidence="5" type="ORF">GAQ75_21575</name>
</gene>
<evidence type="ECO:0000259" key="1">
    <source>
        <dbReference type="Pfam" id="PF12991"/>
    </source>
</evidence>
<dbReference type="NCBIfam" id="TIGR03783">
    <property type="entry name" value="Bac_Flav_CT_G"/>
    <property type="match status" value="1"/>
</dbReference>
<dbReference type="EMBL" id="WCUQ01000018">
    <property type="protein sequence ID" value="KAB4120499.1"/>
    <property type="molecule type" value="Genomic_DNA"/>
</dbReference>
<dbReference type="InterPro" id="IPR024451">
    <property type="entry name" value="TraG_N_Bacteroidetes"/>
</dbReference>
<evidence type="ECO:0000259" key="2">
    <source>
        <dbReference type="Pfam" id="PF19044"/>
    </source>
</evidence>
<accession>A0A6I0K2K0</accession>
<dbReference type="Proteomes" id="UP000438773">
    <property type="component" value="Unassembled WGS sequence"/>
</dbReference>
<dbReference type="RefSeq" id="WP_117596900.1">
    <property type="nucleotide sequence ID" value="NZ_JAHOFF010000019.1"/>
</dbReference>
<proteinExistence type="predicted"/>
<dbReference type="EMBL" id="WCUR01000099">
    <property type="protein sequence ID" value="KAB4112119.1"/>
    <property type="molecule type" value="Genomic_DNA"/>
</dbReference>
<dbReference type="Gene3D" id="3.40.50.300">
    <property type="entry name" value="P-loop containing nucleotide triphosphate hydrolases"/>
    <property type="match status" value="1"/>
</dbReference>
<sequence>MRNVLKAETLERRFPLLSVENGCIVSKDADLTVAFEVELPELYTVTADEYEAMHSSWIKAVKVLPEHSVVCKQDWFVKETYRPKTDDGEQSFLTRSYELHFNERPYLNHKCYLFLTKTTRERSRRKSDFNTLCRGFLLPKEITDKDAAARFLEAVEQFERIMNDSGHIRLRRLETDEITGTKERPGLVEKYFSLSLEDETAVLQDICLKPGRMRIGDKRLCLHTLSDTEDLPGRLSTDMRYERMSTDRSDCRLSFAAPVGLLLSCNHIYSQYVFIDDAQEILQMMEKNSRNMLSLSKYSRSNAVNQEWTEMYLDEAHTKGVLPVRCHCNVIAWAEDAEEFRRIRNDTGSQLAMMECTPRYNTIDTPVIYWAGIPGNAGDFPSEESFYTFLEQAVCLFAGETNYRSSPSPFGIRLADRQNGIPVHVDISDLPMKRGIITNRNKFILGPSGSGKSFFTNHLVRQYYEQGAHILLVDTGNSYQGLCRMIHDRTNGKDGIYITYEEDNPISFNPFYTESGKFDVEKRDSINTLILTLWKREDESPKRSEEVALSGAVNAYIRKISENRNIRPDFNGFYEFVADDYRRMIEEKKVREKDFDIDGFLNVLEPFYRGGDYDFLLNSDKELDLTGKRFIVFELDNISSNKVLLPVVTLIIMETFIAKMRRLKGIRKMILIEECWKALMSANMSEYIKYLFKTVRKYFGEAVVVTQEVDDIISSPIVKEAIINNSDCKILLDQRKYMNKFEHIQRLLGLTEKEKGQILSINQANHPGRFYREVWIGLGGTCSAVYATEVSEEEYFTFTTEESEKLEVQRIAGLPEGSLEGAIRRLAEKKREEQKQVSNPK</sequence>
<name>A0A6I0K2K0_BACUN</name>
<dbReference type="InterPro" id="IPR022509">
    <property type="entry name" value="Conjugation_ATPase_TraG"/>
</dbReference>
<feature type="domain" description="TraG P-loop" evidence="2">
    <location>
        <begin position="411"/>
        <end position="829"/>
    </location>
</feature>
<evidence type="ECO:0000313" key="7">
    <source>
        <dbReference type="Proteomes" id="UP000438773"/>
    </source>
</evidence>
<dbReference type="SUPFAM" id="SSF52540">
    <property type="entry name" value="P-loop containing nucleoside triphosphate hydrolases"/>
    <property type="match status" value="1"/>
</dbReference>
<dbReference type="PANTHER" id="PTHR38467">
    <property type="match status" value="1"/>
</dbReference>
<organism evidence="5 7">
    <name type="scientific">Bacteroides uniformis</name>
    <dbReference type="NCBI Taxonomy" id="820"/>
    <lineage>
        <taxon>Bacteria</taxon>
        <taxon>Pseudomonadati</taxon>
        <taxon>Bacteroidota</taxon>
        <taxon>Bacteroidia</taxon>
        <taxon>Bacteroidales</taxon>
        <taxon>Bacteroidaceae</taxon>
        <taxon>Bacteroides</taxon>
    </lineage>
</organism>
<dbReference type="InterPro" id="IPR043964">
    <property type="entry name" value="P-loop_TraG"/>
</dbReference>